<gene>
    <name evidence="1" type="ORF">ENG63_11355</name>
</gene>
<accession>A0A7C0YBP6</accession>
<dbReference type="GO" id="GO:0004519">
    <property type="term" value="F:endonuclease activity"/>
    <property type="evidence" value="ECO:0007669"/>
    <property type="project" value="UniProtKB-KW"/>
</dbReference>
<evidence type="ECO:0000313" key="1">
    <source>
        <dbReference type="EMBL" id="HDD45432.1"/>
    </source>
</evidence>
<protein>
    <submittedName>
        <fullName evidence="1">AccI family restriction endonuclease</fullName>
    </submittedName>
</protein>
<dbReference type="EMBL" id="DRBS01000420">
    <property type="protein sequence ID" value="HDD45432.1"/>
    <property type="molecule type" value="Genomic_DNA"/>
</dbReference>
<keyword evidence="1" id="KW-0540">Nuclease</keyword>
<dbReference type="AlphaFoldDB" id="A0A7C0YBP6"/>
<dbReference type="InterPro" id="IPR019054">
    <property type="entry name" value="Restrct_endonuc_II_AccI"/>
</dbReference>
<reference evidence="1" key="1">
    <citation type="journal article" date="2020" name="mSystems">
        <title>Genome- and Community-Level Interaction Insights into Carbon Utilization and Element Cycling Functions of Hydrothermarchaeota in Hydrothermal Sediment.</title>
        <authorList>
            <person name="Zhou Z."/>
            <person name="Liu Y."/>
            <person name="Xu W."/>
            <person name="Pan J."/>
            <person name="Luo Z.H."/>
            <person name="Li M."/>
        </authorList>
    </citation>
    <scope>NUCLEOTIDE SEQUENCE [LARGE SCALE GENOMIC DNA]</scope>
    <source>
        <strain evidence="1">HyVt-233</strain>
    </source>
</reference>
<sequence>MPEEFPCIKCEPIKLPRPPARATEAFLSTIAQGMWAEEKLMEAINSTSQLIAIKYGQSRYNHELISNKEAWKKYVTKVYSQMSKFGKRPDILIFGEKIYQQIYLKILVKETRRRLKILYLNQ</sequence>
<organism evidence="1">
    <name type="scientific">Desulfofervidus auxilii</name>
    <dbReference type="NCBI Taxonomy" id="1621989"/>
    <lineage>
        <taxon>Bacteria</taxon>
        <taxon>Pseudomonadati</taxon>
        <taxon>Thermodesulfobacteriota</taxon>
        <taxon>Candidatus Desulfofervidia</taxon>
        <taxon>Candidatus Desulfofervidales</taxon>
        <taxon>Candidatus Desulfofervidaceae</taxon>
        <taxon>Candidatus Desulfofervidus</taxon>
    </lineage>
</organism>
<dbReference type="Proteomes" id="UP000886289">
    <property type="component" value="Unassembled WGS sequence"/>
</dbReference>
<keyword evidence="1" id="KW-0378">Hydrolase</keyword>
<name>A0A7C0YBP6_DESA2</name>
<comment type="caution">
    <text evidence="1">The sequence shown here is derived from an EMBL/GenBank/DDBJ whole genome shotgun (WGS) entry which is preliminary data.</text>
</comment>
<dbReference type="Pfam" id="PF09545">
    <property type="entry name" value="RE_AccI"/>
    <property type="match status" value="1"/>
</dbReference>
<keyword evidence="1" id="KW-0255">Endonuclease</keyword>
<proteinExistence type="predicted"/>